<dbReference type="SUPFAM" id="SSF53850">
    <property type="entry name" value="Periplasmic binding protein-like II"/>
    <property type="match status" value="1"/>
</dbReference>
<comment type="caution">
    <text evidence="1">The sequence shown here is derived from an EMBL/GenBank/DDBJ whole genome shotgun (WGS) entry which is preliminary data.</text>
</comment>
<proteinExistence type="predicted"/>
<evidence type="ECO:0000313" key="2">
    <source>
        <dbReference type="Proteomes" id="UP001271769"/>
    </source>
</evidence>
<dbReference type="Pfam" id="PF16868">
    <property type="entry name" value="NMT1_3"/>
    <property type="match status" value="1"/>
</dbReference>
<accession>A0ABU5E4A1</accession>
<dbReference type="InterPro" id="IPR011852">
    <property type="entry name" value="TRAP_TAXI"/>
</dbReference>
<dbReference type="EMBL" id="JAXCLX010000004">
    <property type="protein sequence ID" value="MDY0874132.1"/>
    <property type="molecule type" value="Genomic_DNA"/>
</dbReference>
<keyword evidence="2" id="KW-1185">Reference proteome</keyword>
<gene>
    <name evidence="1" type="ORF">SMD31_19475</name>
</gene>
<sequence length="371" mass="38647">MISSDRLRADLVSRRRVLFGLGGAACAAGAIGFGLPLLSAPVRTSAQELSYFRVGAGAPGTPIYELAGLIGGAISNPPGTRSCDEGGSCGIPGMIGLAQTSSGSVENLGQLRSKLVESAVAQADIAYLAYSGKDIFKTPGKDAGLRAICGLGRLNVKIIVGPQSAAKDVPALKGLRVNLGGENSDNAVTARQILGFHGLSTKRVKPSYLDFPAASEALAAGKIDAMIVVDALDSRDVTNLANSMPVRFLPITGEAVNKMMKSYGFIASGVIKANTFRNIPDTPTVELVAVWLVPSTLDAEIAYELTRAVWLEATRKNLDQVSAAGKALDLQLAIAGVSVPFHAGALKYYDEHGVTRFLPAALRADPAIKTN</sequence>
<evidence type="ECO:0000313" key="1">
    <source>
        <dbReference type="EMBL" id="MDY0874132.1"/>
    </source>
</evidence>
<dbReference type="InterPro" id="IPR006311">
    <property type="entry name" value="TAT_signal"/>
</dbReference>
<protein>
    <submittedName>
        <fullName evidence="1">TAXI family TRAP transporter solute-binding subunit</fullName>
    </submittedName>
</protein>
<dbReference type="Gene3D" id="3.40.190.10">
    <property type="entry name" value="Periplasmic binding protein-like II"/>
    <property type="match status" value="2"/>
</dbReference>
<dbReference type="Proteomes" id="UP001271769">
    <property type="component" value="Unassembled WGS sequence"/>
</dbReference>
<organism evidence="1 2">
    <name type="scientific">Dongia rigui</name>
    <dbReference type="NCBI Taxonomy" id="940149"/>
    <lineage>
        <taxon>Bacteria</taxon>
        <taxon>Pseudomonadati</taxon>
        <taxon>Pseudomonadota</taxon>
        <taxon>Alphaproteobacteria</taxon>
        <taxon>Rhodospirillales</taxon>
        <taxon>Dongiaceae</taxon>
        <taxon>Dongia</taxon>
    </lineage>
</organism>
<dbReference type="PROSITE" id="PS51318">
    <property type="entry name" value="TAT"/>
    <property type="match status" value="1"/>
</dbReference>
<dbReference type="PANTHER" id="PTHR42941">
    <property type="entry name" value="SLL1037 PROTEIN"/>
    <property type="match status" value="1"/>
</dbReference>
<dbReference type="RefSeq" id="WP_320502606.1">
    <property type="nucleotide sequence ID" value="NZ_JAXCLX010000004.1"/>
</dbReference>
<reference evidence="1 2" key="1">
    <citation type="journal article" date="2013" name="Antonie Van Leeuwenhoek">
        <title>Dongia rigui sp. nov., isolated from freshwater of a large wetland in Korea.</title>
        <authorList>
            <person name="Baik K.S."/>
            <person name="Hwang Y.M."/>
            <person name="Choi J.S."/>
            <person name="Kwon J."/>
            <person name="Seong C.N."/>
        </authorList>
    </citation>
    <scope>NUCLEOTIDE SEQUENCE [LARGE SCALE GENOMIC DNA]</scope>
    <source>
        <strain evidence="1 2">04SU4-P</strain>
    </source>
</reference>
<dbReference type="PANTHER" id="PTHR42941:SF1">
    <property type="entry name" value="SLL1037 PROTEIN"/>
    <property type="match status" value="1"/>
</dbReference>
<name>A0ABU5E4A1_9PROT</name>
<dbReference type="NCBIfam" id="TIGR02122">
    <property type="entry name" value="TRAP_TAXI"/>
    <property type="match status" value="1"/>
</dbReference>